<gene>
    <name evidence="1" type="ORF">E1293_24175</name>
</gene>
<dbReference type="AlphaFoldDB" id="A0A4R5B6B2"/>
<dbReference type="RefSeq" id="WP_132199737.1">
    <property type="nucleotide sequence ID" value="NZ_SMKY01000118.1"/>
</dbReference>
<sequence length="233" mass="25875">MSSFDLVQDLPAALADRAAAWAYIRGFAETWRTPLSPGDGTPEAELTAAEEALAVRLPVAAREAYTLFGRRFDLHSNMQHLLSPGEFYVDDRKEALVFREENQGVASWGVLLSDLDQADPPVRMRGDLADKDAERWEPWLGSFSVSCIEIVLTEAVLADDALCDSGDYEDGDELDRRFTRLPFPGYPEGEPGPAFYAGSGVLIWDTDGWLCVRAQDEEALDRLRATLDADWLT</sequence>
<comment type="caution">
    <text evidence="1">The sequence shown here is derived from an EMBL/GenBank/DDBJ whole genome shotgun (WGS) entry which is preliminary data.</text>
</comment>
<dbReference type="EMBL" id="SMKY01000118">
    <property type="protein sequence ID" value="TDD79184.1"/>
    <property type="molecule type" value="Genomic_DNA"/>
</dbReference>
<name>A0A4R5B6B2_9ACTN</name>
<dbReference type="OrthoDB" id="3698952at2"/>
<dbReference type="Proteomes" id="UP000295578">
    <property type="component" value="Unassembled WGS sequence"/>
</dbReference>
<protein>
    <submittedName>
        <fullName evidence="1">SMI1/KNR4 family protein</fullName>
    </submittedName>
</protein>
<proteinExistence type="predicted"/>
<keyword evidence="2" id="KW-1185">Reference proteome</keyword>
<evidence type="ECO:0000313" key="1">
    <source>
        <dbReference type="EMBL" id="TDD79184.1"/>
    </source>
</evidence>
<organism evidence="1 2">
    <name type="scientific">Actinomadura darangshiensis</name>
    <dbReference type="NCBI Taxonomy" id="705336"/>
    <lineage>
        <taxon>Bacteria</taxon>
        <taxon>Bacillati</taxon>
        <taxon>Actinomycetota</taxon>
        <taxon>Actinomycetes</taxon>
        <taxon>Streptosporangiales</taxon>
        <taxon>Thermomonosporaceae</taxon>
        <taxon>Actinomadura</taxon>
    </lineage>
</organism>
<accession>A0A4R5B6B2</accession>
<reference evidence="1 2" key="1">
    <citation type="submission" date="2019-03" db="EMBL/GenBank/DDBJ databases">
        <title>Draft genome sequences of novel Actinobacteria.</title>
        <authorList>
            <person name="Sahin N."/>
            <person name="Ay H."/>
            <person name="Saygin H."/>
        </authorList>
    </citation>
    <scope>NUCLEOTIDE SEQUENCE [LARGE SCALE GENOMIC DNA]</scope>
    <source>
        <strain evidence="1 2">DSM 45941</strain>
    </source>
</reference>
<evidence type="ECO:0000313" key="2">
    <source>
        <dbReference type="Proteomes" id="UP000295578"/>
    </source>
</evidence>